<dbReference type="PROSITE" id="PS51257">
    <property type="entry name" value="PROKAR_LIPOPROTEIN"/>
    <property type="match status" value="1"/>
</dbReference>
<dbReference type="AlphaFoldDB" id="A0A4V2SUE5"/>
<protein>
    <submittedName>
        <fullName evidence="2">Uncharacterized protein</fullName>
    </submittedName>
</protein>
<feature type="compositionally biased region" description="Basic and acidic residues" evidence="1">
    <location>
        <begin position="98"/>
        <end position="107"/>
    </location>
</feature>
<gene>
    <name evidence="2" type="ORF">EV191_10346</name>
</gene>
<feature type="region of interest" description="Disordered" evidence="1">
    <location>
        <begin position="98"/>
        <end position="128"/>
    </location>
</feature>
<dbReference type="OrthoDB" id="4772769at2"/>
<dbReference type="RefSeq" id="WP_132876794.1">
    <property type="nucleotide sequence ID" value="NZ_SLXQ01000003.1"/>
</dbReference>
<organism evidence="2 3">
    <name type="scientific">Tamaricihabitans halophyticus</name>
    <dbReference type="NCBI Taxonomy" id="1262583"/>
    <lineage>
        <taxon>Bacteria</taxon>
        <taxon>Bacillati</taxon>
        <taxon>Actinomycetota</taxon>
        <taxon>Actinomycetes</taxon>
        <taxon>Pseudonocardiales</taxon>
        <taxon>Pseudonocardiaceae</taxon>
        <taxon>Tamaricihabitans</taxon>
    </lineage>
</organism>
<evidence type="ECO:0000313" key="3">
    <source>
        <dbReference type="Proteomes" id="UP000294911"/>
    </source>
</evidence>
<comment type="caution">
    <text evidence="2">The sequence shown here is derived from an EMBL/GenBank/DDBJ whole genome shotgun (WGS) entry which is preliminary data.</text>
</comment>
<proteinExistence type="predicted"/>
<dbReference type="EMBL" id="SLXQ01000003">
    <property type="protein sequence ID" value="TCP54006.1"/>
    <property type="molecule type" value="Genomic_DNA"/>
</dbReference>
<sequence>MRPGSRIGVIASIAVLSVLTTSCSTTSGEAVASDEENRFSVDFPAPVTYTFDTEADSYLFWYGDGTVELQSEPTELTVGFRIDEENRDASALVAENEQRWQERRVEPKTFQADGQPGQWSEEEHAEDSELGAGTMRFYMVAKDAVTATVSAFVPADTEPPEGWWDDVHQLAESIEFDDSKISGVGTGEQAASHVPFTFAAPEGVNGSAEAELGSQQHIKYDYDKQVVDVRLHQLPSVSAARQLYARKVRELDREDVTYVDVRHHGPTVTTVAERVDEGLWLAEGRAGHAEIEYYLLRKGDLLFYVQSDGKGEPLSLDTSNAVNSIVTTAEFG</sequence>
<reference evidence="2 3" key="1">
    <citation type="submission" date="2019-03" db="EMBL/GenBank/DDBJ databases">
        <title>Genomic Encyclopedia of Type Strains, Phase IV (KMG-IV): sequencing the most valuable type-strain genomes for metagenomic binning, comparative biology and taxonomic classification.</title>
        <authorList>
            <person name="Goeker M."/>
        </authorList>
    </citation>
    <scope>NUCLEOTIDE SEQUENCE [LARGE SCALE GENOMIC DNA]</scope>
    <source>
        <strain evidence="2 3">DSM 45765</strain>
    </source>
</reference>
<name>A0A4V2SUE5_9PSEU</name>
<keyword evidence="3" id="KW-1185">Reference proteome</keyword>
<evidence type="ECO:0000256" key="1">
    <source>
        <dbReference type="SAM" id="MobiDB-lite"/>
    </source>
</evidence>
<evidence type="ECO:0000313" key="2">
    <source>
        <dbReference type="EMBL" id="TCP54006.1"/>
    </source>
</evidence>
<dbReference type="Proteomes" id="UP000294911">
    <property type="component" value="Unassembled WGS sequence"/>
</dbReference>
<accession>A0A4V2SUE5</accession>